<evidence type="ECO:0000313" key="2">
    <source>
        <dbReference type="Proteomes" id="UP000500826"/>
    </source>
</evidence>
<evidence type="ECO:0008006" key="3">
    <source>
        <dbReference type="Google" id="ProtNLM"/>
    </source>
</evidence>
<reference evidence="1 2" key="2">
    <citation type="submission" date="2020-05" db="EMBL/GenBank/DDBJ databases">
        <authorList>
            <person name="Khan S.A."/>
            <person name="Jeon C.O."/>
            <person name="Chun B.H."/>
        </authorList>
    </citation>
    <scope>NUCLEOTIDE SEQUENCE [LARGE SCALE GENOMIC DNA]</scope>
    <source>
        <strain evidence="1 2">H242</strain>
    </source>
</reference>
<protein>
    <recommendedName>
        <fullName evidence="3">AMP-binding enzyme C-terminal domain-containing protein</fullName>
    </recommendedName>
</protein>
<dbReference type="Gene3D" id="3.30.300.30">
    <property type="match status" value="1"/>
</dbReference>
<evidence type="ECO:0000313" key="1">
    <source>
        <dbReference type="EMBL" id="QJW84115.1"/>
    </source>
</evidence>
<name>A0ABX6P223_9BURK</name>
<dbReference type="Proteomes" id="UP000500826">
    <property type="component" value="Chromosome"/>
</dbReference>
<dbReference type="InterPro" id="IPR045851">
    <property type="entry name" value="AMP-bd_C_sf"/>
</dbReference>
<accession>A0ABX6P223</accession>
<dbReference type="SUPFAM" id="SSF56801">
    <property type="entry name" value="Acetyl-CoA synthetase-like"/>
    <property type="match status" value="1"/>
</dbReference>
<dbReference type="EMBL" id="CP053418">
    <property type="protein sequence ID" value="QJW84115.1"/>
    <property type="molecule type" value="Genomic_DNA"/>
</dbReference>
<reference evidence="1 2" key="1">
    <citation type="submission" date="2020-05" db="EMBL/GenBank/DDBJ databases">
        <title>Ramlibacter rhizophilus sp. nov., isolated from rhizosphere soil of national flower Mugunghwa from South Korea.</title>
        <authorList>
            <person name="Zheng-Fei Y."/>
            <person name="Huan T."/>
        </authorList>
    </citation>
    <scope>NUCLEOTIDE SEQUENCE [LARGE SCALE GENOMIC DNA]</scope>
    <source>
        <strain evidence="1 2">H242</strain>
    </source>
</reference>
<keyword evidence="2" id="KW-1185">Reference proteome</keyword>
<organism evidence="1 2">
    <name type="scientific">Ramlibacter terrae</name>
    <dbReference type="NCBI Taxonomy" id="2732511"/>
    <lineage>
        <taxon>Bacteria</taxon>
        <taxon>Pseudomonadati</taxon>
        <taxon>Pseudomonadota</taxon>
        <taxon>Betaproteobacteria</taxon>
        <taxon>Burkholderiales</taxon>
        <taxon>Comamonadaceae</taxon>
        <taxon>Ramlibacter</taxon>
    </lineage>
</organism>
<gene>
    <name evidence="1" type="ORF">HK414_10080</name>
</gene>
<proteinExistence type="predicted"/>
<sequence length="93" mass="9617">MPAWQIEAALERQPGIADCAVQAVNLEQGRVTVGVALVLRPGVAPQEAAAQVQAVMPLAGNTVVRLLVLGALPVLASGKVDRIGLLRLFQANG</sequence>